<evidence type="ECO:0000256" key="3">
    <source>
        <dbReference type="ARBA" id="ARBA00012236"/>
    </source>
</evidence>
<dbReference type="HAMAP" id="MF_01694">
    <property type="entry name" value="BioB"/>
    <property type="match status" value="1"/>
</dbReference>
<dbReference type="GO" id="GO:0004076">
    <property type="term" value="F:biotin synthase activity"/>
    <property type="evidence" value="ECO:0007669"/>
    <property type="project" value="UniProtKB-UniRule"/>
</dbReference>
<comment type="similarity">
    <text evidence="2 13">Belongs to the radical SAM superfamily. Biotin synthase family.</text>
</comment>
<dbReference type="EMBL" id="FOVJ01000001">
    <property type="protein sequence ID" value="SFN29118.1"/>
    <property type="molecule type" value="Genomic_DNA"/>
</dbReference>
<comment type="cofactor">
    <cofactor evidence="14">
        <name>[2Fe-2S] cluster</name>
        <dbReference type="ChEBI" id="CHEBI:190135"/>
    </cofactor>
    <text evidence="14">Binds 1 [2Fe-2S] cluster. The cluster is coordinated with 3 cysteines and 1 arginine.</text>
</comment>
<keyword evidence="6 13" id="KW-0949">S-adenosyl-L-methionine</keyword>
<keyword evidence="17" id="KW-1185">Reference proteome</keyword>
<keyword evidence="8 13" id="KW-0479">Metal-binding</keyword>
<dbReference type="SUPFAM" id="SSF102114">
    <property type="entry name" value="Radical SAM enzymes"/>
    <property type="match status" value="1"/>
</dbReference>
<evidence type="ECO:0000313" key="16">
    <source>
        <dbReference type="EMBL" id="SFN29118.1"/>
    </source>
</evidence>
<evidence type="ECO:0000256" key="2">
    <source>
        <dbReference type="ARBA" id="ARBA00010765"/>
    </source>
</evidence>
<feature type="binding site" evidence="13 14">
    <location>
        <position position="87"/>
    </location>
    <ligand>
        <name>[4Fe-4S] cluster</name>
        <dbReference type="ChEBI" id="CHEBI:49883"/>
        <note>4Fe-4S-S-AdoMet</note>
    </ligand>
</feature>
<evidence type="ECO:0000256" key="9">
    <source>
        <dbReference type="ARBA" id="ARBA00022756"/>
    </source>
</evidence>
<dbReference type="Pfam" id="PF06968">
    <property type="entry name" value="BATS"/>
    <property type="match status" value="1"/>
</dbReference>
<dbReference type="NCBIfam" id="TIGR00433">
    <property type="entry name" value="bioB"/>
    <property type="match status" value="1"/>
</dbReference>
<name>A0A1I4XTB8_9PROT</name>
<protein>
    <recommendedName>
        <fullName evidence="3 13">Biotin synthase</fullName>
        <ecNumber evidence="3 13">2.8.1.6</ecNumber>
    </recommendedName>
</protein>
<dbReference type="SFLD" id="SFLDG01278">
    <property type="entry name" value="biotin_synthase_like"/>
    <property type="match status" value="1"/>
</dbReference>
<dbReference type="InterPro" id="IPR024177">
    <property type="entry name" value="Biotin_synthase"/>
</dbReference>
<reference evidence="17" key="1">
    <citation type="submission" date="2016-10" db="EMBL/GenBank/DDBJ databases">
        <authorList>
            <person name="Varghese N."/>
        </authorList>
    </citation>
    <scope>NUCLEOTIDE SEQUENCE [LARGE SCALE GENOMIC DNA]</scope>
    <source>
        <strain evidence="17">Nsp8</strain>
    </source>
</reference>
<dbReference type="FunFam" id="3.20.20.70:FF:000011">
    <property type="entry name" value="Biotin synthase"/>
    <property type="match status" value="1"/>
</dbReference>
<dbReference type="Gene3D" id="3.20.20.70">
    <property type="entry name" value="Aldolase class I"/>
    <property type="match status" value="1"/>
</dbReference>
<sequence>MSQFISGATADLKTDSGAAADGLTDKFVDGFGGVAAEPPRWDVSRIEALLDLPFSDLIHRAQLVHRQYHDANAVQLSTLISVKTGGCPEDCGYCPQAARYHTSVENQHMLSLEEVVTTAAAAKARGASRFCMGAAWRGPKQRDIEKMVEMVSAVKALGLETCTTLGMLKPGQAEQLRQAGLDYYNHNLDTAPEFYGEVITTRNYEDRLDTLEKVRGAGINVCCGGIVGMGESRRGRAGLIAQLANLDPYPESVPINHLVQVEGTPLHGTAVLDPLEFVRTIAAARITMPKAMVRLSAGRQEMPDAVQALCFLAGANSIFYGDKLLTTGNPEAERDKALFGKLGLRSI</sequence>
<dbReference type="GO" id="GO:0051539">
    <property type="term" value="F:4 iron, 4 sulfur cluster binding"/>
    <property type="evidence" value="ECO:0007669"/>
    <property type="project" value="UniProtKB-KW"/>
</dbReference>
<dbReference type="InterPro" id="IPR013785">
    <property type="entry name" value="Aldolase_TIM"/>
</dbReference>
<evidence type="ECO:0000256" key="14">
    <source>
        <dbReference type="PIRSR" id="PIRSR001619-1"/>
    </source>
</evidence>
<dbReference type="GO" id="GO:0005506">
    <property type="term" value="F:iron ion binding"/>
    <property type="evidence" value="ECO:0007669"/>
    <property type="project" value="UniProtKB-UniRule"/>
</dbReference>
<evidence type="ECO:0000256" key="11">
    <source>
        <dbReference type="ARBA" id="ARBA00023014"/>
    </source>
</evidence>
<feature type="binding site" evidence="13 14">
    <location>
        <position position="294"/>
    </location>
    <ligand>
        <name>[2Fe-2S] cluster</name>
        <dbReference type="ChEBI" id="CHEBI:190135"/>
    </ligand>
</feature>
<evidence type="ECO:0000256" key="1">
    <source>
        <dbReference type="ARBA" id="ARBA00004942"/>
    </source>
</evidence>
<comment type="function">
    <text evidence="13">Catalyzes the conversion of dethiobiotin (DTB) to biotin by the insertion of a sulfur atom into dethiobiotin via a radical-based mechanism.</text>
</comment>
<dbReference type="EC" id="2.8.1.6" evidence="3 13"/>
<dbReference type="InterPro" id="IPR007197">
    <property type="entry name" value="rSAM"/>
</dbReference>
<dbReference type="GO" id="GO:0009102">
    <property type="term" value="P:biotin biosynthetic process"/>
    <property type="evidence" value="ECO:0007669"/>
    <property type="project" value="UniProtKB-UniRule"/>
</dbReference>
<dbReference type="PIRSF" id="PIRSF001619">
    <property type="entry name" value="Biotin_synth"/>
    <property type="match status" value="1"/>
</dbReference>
<feature type="binding site" evidence="13 14">
    <location>
        <position position="91"/>
    </location>
    <ligand>
        <name>[4Fe-4S] cluster</name>
        <dbReference type="ChEBI" id="CHEBI:49883"/>
        <note>4Fe-4S-S-AdoMet</note>
    </ligand>
</feature>
<dbReference type="SFLD" id="SFLDS00029">
    <property type="entry name" value="Radical_SAM"/>
    <property type="match status" value="1"/>
</dbReference>
<organism evidence="16 17">
    <name type="scientific">Nitrosospira briensis</name>
    <dbReference type="NCBI Taxonomy" id="35799"/>
    <lineage>
        <taxon>Bacteria</taxon>
        <taxon>Pseudomonadati</taxon>
        <taxon>Pseudomonadota</taxon>
        <taxon>Betaproteobacteria</taxon>
        <taxon>Nitrosomonadales</taxon>
        <taxon>Nitrosomonadaceae</taxon>
        <taxon>Nitrosospira</taxon>
    </lineage>
</organism>
<dbReference type="OrthoDB" id="9786826at2"/>
<dbReference type="SMART" id="SM00729">
    <property type="entry name" value="Elp3"/>
    <property type="match status" value="1"/>
</dbReference>
<dbReference type="STRING" id="1266925.GCA_000619905_00578"/>
<feature type="binding site" evidence="13 14">
    <location>
        <position position="94"/>
    </location>
    <ligand>
        <name>[4Fe-4S] cluster</name>
        <dbReference type="ChEBI" id="CHEBI:49883"/>
        <note>4Fe-4S-S-AdoMet</note>
    </ligand>
</feature>
<dbReference type="PROSITE" id="PS51918">
    <property type="entry name" value="RADICAL_SAM"/>
    <property type="match status" value="1"/>
</dbReference>
<comment type="cofactor">
    <cofactor evidence="13">
        <name>[2Fe-2S] cluster</name>
        <dbReference type="ChEBI" id="CHEBI:190135"/>
    </cofactor>
    <text evidence="13">Binds 1 [2Fe-2S] cluster. The cluster is coordinated with 3 cysteines and 1 arginine.</text>
</comment>
<dbReference type="Proteomes" id="UP000183107">
    <property type="component" value="Unassembled WGS sequence"/>
</dbReference>
<dbReference type="InterPro" id="IPR006638">
    <property type="entry name" value="Elp3/MiaA/NifB-like_rSAM"/>
</dbReference>
<keyword evidence="10 13" id="KW-0408">Iron</keyword>
<keyword evidence="4 13" id="KW-0004">4Fe-4S</keyword>
<dbReference type="UniPathway" id="UPA00078">
    <property type="reaction ID" value="UER00162"/>
</dbReference>
<comment type="catalytic activity">
    <reaction evidence="12 13">
        <text>(4R,5S)-dethiobiotin + (sulfur carrier)-SH + 2 reduced [2Fe-2S]-[ferredoxin] + 2 S-adenosyl-L-methionine = (sulfur carrier)-H + biotin + 2 5'-deoxyadenosine + 2 L-methionine + 2 oxidized [2Fe-2S]-[ferredoxin]</text>
        <dbReference type="Rhea" id="RHEA:22060"/>
        <dbReference type="Rhea" id="RHEA-COMP:10000"/>
        <dbReference type="Rhea" id="RHEA-COMP:10001"/>
        <dbReference type="Rhea" id="RHEA-COMP:14737"/>
        <dbReference type="Rhea" id="RHEA-COMP:14739"/>
        <dbReference type="ChEBI" id="CHEBI:17319"/>
        <dbReference type="ChEBI" id="CHEBI:29917"/>
        <dbReference type="ChEBI" id="CHEBI:33737"/>
        <dbReference type="ChEBI" id="CHEBI:33738"/>
        <dbReference type="ChEBI" id="CHEBI:57586"/>
        <dbReference type="ChEBI" id="CHEBI:57844"/>
        <dbReference type="ChEBI" id="CHEBI:59789"/>
        <dbReference type="ChEBI" id="CHEBI:64428"/>
        <dbReference type="ChEBI" id="CHEBI:149473"/>
        <dbReference type="EC" id="2.8.1.6"/>
    </reaction>
</comment>
<dbReference type="SMART" id="SM00876">
    <property type="entry name" value="BATS"/>
    <property type="match status" value="1"/>
</dbReference>
<dbReference type="AlphaFoldDB" id="A0A1I4XTB8"/>
<dbReference type="InterPro" id="IPR010722">
    <property type="entry name" value="BATS_dom"/>
</dbReference>
<feature type="binding site" evidence="13 14">
    <location>
        <position position="162"/>
    </location>
    <ligand>
        <name>[2Fe-2S] cluster</name>
        <dbReference type="ChEBI" id="CHEBI:190135"/>
    </ligand>
</feature>
<accession>A0A1I4XTB8</accession>
<gene>
    <name evidence="13" type="primary">bioB</name>
    <name evidence="16" type="ORF">SAMN05216386_0303</name>
</gene>
<dbReference type="InterPro" id="IPR002684">
    <property type="entry name" value="Biotin_synth/BioAB"/>
</dbReference>
<dbReference type="InterPro" id="IPR058240">
    <property type="entry name" value="rSAM_sf"/>
</dbReference>
<comment type="pathway">
    <text evidence="1 13">Cofactor biosynthesis; biotin biosynthesis; biotin from 7,8-diaminononanoate: step 2/2.</text>
</comment>
<evidence type="ECO:0000256" key="5">
    <source>
        <dbReference type="ARBA" id="ARBA00022679"/>
    </source>
</evidence>
<dbReference type="PANTHER" id="PTHR22976:SF2">
    <property type="entry name" value="BIOTIN SYNTHASE, MITOCHONDRIAL"/>
    <property type="match status" value="1"/>
</dbReference>
<evidence type="ECO:0000256" key="6">
    <source>
        <dbReference type="ARBA" id="ARBA00022691"/>
    </source>
</evidence>
<feature type="domain" description="Radical SAM core" evidence="15">
    <location>
        <begin position="72"/>
        <end position="299"/>
    </location>
</feature>
<keyword evidence="7 13" id="KW-0001">2Fe-2S</keyword>
<feature type="binding site" evidence="13 14">
    <location>
        <position position="222"/>
    </location>
    <ligand>
        <name>[2Fe-2S] cluster</name>
        <dbReference type="ChEBI" id="CHEBI:190135"/>
    </ligand>
</feature>
<dbReference type="CDD" id="cd01335">
    <property type="entry name" value="Radical_SAM"/>
    <property type="match status" value="1"/>
</dbReference>
<evidence type="ECO:0000256" key="8">
    <source>
        <dbReference type="ARBA" id="ARBA00022723"/>
    </source>
</evidence>
<dbReference type="PANTHER" id="PTHR22976">
    <property type="entry name" value="BIOTIN SYNTHASE"/>
    <property type="match status" value="1"/>
</dbReference>
<evidence type="ECO:0000256" key="12">
    <source>
        <dbReference type="ARBA" id="ARBA00051157"/>
    </source>
</evidence>
<evidence type="ECO:0000313" key="17">
    <source>
        <dbReference type="Proteomes" id="UP000183107"/>
    </source>
</evidence>
<proteinExistence type="inferred from homology"/>
<dbReference type="GO" id="GO:0051537">
    <property type="term" value="F:2 iron, 2 sulfur cluster binding"/>
    <property type="evidence" value="ECO:0007669"/>
    <property type="project" value="UniProtKB-KW"/>
</dbReference>
<evidence type="ECO:0000256" key="7">
    <source>
        <dbReference type="ARBA" id="ARBA00022714"/>
    </source>
</evidence>
<dbReference type="RefSeq" id="WP_074793866.1">
    <property type="nucleotide sequence ID" value="NZ_FOVJ01000001.1"/>
</dbReference>
<dbReference type="SFLD" id="SFLDF00272">
    <property type="entry name" value="biotin_synthase"/>
    <property type="match status" value="1"/>
</dbReference>
<keyword evidence="9 13" id="KW-0093">Biotin biosynthesis</keyword>
<keyword evidence="11 13" id="KW-0411">Iron-sulfur</keyword>
<evidence type="ECO:0000256" key="4">
    <source>
        <dbReference type="ARBA" id="ARBA00022485"/>
    </source>
</evidence>
<evidence type="ECO:0000256" key="13">
    <source>
        <dbReference type="HAMAP-Rule" id="MF_01694"/>
    </source>
</evidence>
<feature type="binding site" evidence="13 14">
    <location>
        <position position="131"/>
    </location>
    <ligand>
        <name>[2Fe-2S] cluster</name>
        <dbReference type="ChEBI" id="CHEBI:190135"/>
    </ligand>
</feature>
<evidence type="ECO:0000256" key="10">
    <source>
        <dbReference type="ARBA" id="ARBA00023004"/>
    </source>
</evidence>
<dbReference type="SFLD" id="SFLDG01060">
    <property type="entry name" value="BATS_domain_containing"/>
    <property type="match status" value="1"/>
</dbReference>
<evidence type="ECO:0000259" key="15">
    <source>
        <dbReference type="PROSITE" id="PS51918"/>
    </source>
</evidence>
<dbReference type="Pfam" id="PF04055">
    <property type="entry name" value="Radical_SAM"/>
    <property type="match status" value="1"/>
</dbReference>
<comment type="cofactor">
    <cofactor evidence="13 14">
        <name>[4Fe-4S] cluster</name>
        <dbReference type="ChEBI" id="CHEBI:49883"/>
    </cofactor>
    <text evidence="13 14">Binds 1 [4Fe-4S] cluster. The cluster is coordinated with 3 cysteines and an exchangeable S-adenosyl-L-methionine.</text>
</comment>
<comment type="subunit">
    <text evidence="13">Homodimer.</text>
</comment>
<keyword evidence="5 13" id="KW-0808">Transferase</keyword>